<sequence length="1057" mass="108829">MTPDAFGTAALRGAVLQAWAASPARLREDANTEEDHARGYYRDRVVVELAQNAADAATRAGVDGHLLLRLAEADGRTVLVAANTGAPLDADGVASLASLRASAKRDGRGATSPVGRFGVGFAAVRSVADEVSVRSTAGGVRFSLAATAAELAALAPSHPALAAEVRRREGSLPALRLPRPDAERPPAGYDTAVVLELRDGAAVAQVRALLAEVRDPLLLALPALTEIVIEIDLPAQRSQHRIADVGARWTIARGAGTLDLVLLADRPVEERTAREWSVTWALPRRAGAPGGFEAPAERGAQEWGGVVHAPTPTDERSALPALLVATLPLDPSRRHVARGPLTDAVLERAADVYADLARGVAEAGGDPLALVPLGLPAGALDGDLSELIVARLSAAPLLAPPPAATFDTEADPTAGTLIEPRRAVALAGEIGRDPAAIGALARWAANLVVLGPGQEAPARVLGVELRELADLIEELPTAAEPAHWHALYAALAPAAADPAVREALGALPVLLADGRVVRGARGLVLPAPSAGAGPGAHLRTLDVLARWGLRLVDPAVAHPLLERLGAAAPEPGGLLLLPAVREAVLEVAADDDLDLADDVADAVLTLVAGALADGHVPAQAAGWLAELTLRDAADEPTPAAGLVLGGSVAAQLLDDRVLAPVGDEFVERWGAAVLAAVGVRDHLALVRVADLLVEAPGEGLLGEPGDELATRSLDGWDDYLELLAARLGAGVLIGELTAVADLDAVRDDAWPAVLGHLAADPDLRRALLEPVRADGDLRARSAPSYTAWWLRGRTPAALGLGDPFALAGAPHGLRELLAPVPSGLVGLDPAVLGALGGVQEFGELDGEAWADLLDELGPVGTPVDPDVAVTLWRALADAAAAEVELDRVPERLPALVGPGQVRMVHADDAAVAPQPMWLQRPDVAALVPAPAALAARLGALLDLPLADDLGDDPDVDAPDAVDPDGSIGPTPDAALALVPGAPRTWLEHDDLHAGGAPVDWWVEGTGSDAVVHATQLAALARGLAQAAGRWELRHALELALTEPDRAAELRTEAAFDR</sequence>
<dbReference type="EMBL" id="CP071868">
    <property type="protein sequence ID" value="QTE29843.1"/>
    <property type="molecule type" value="Genomic_DNA"/>
</dbReference>
<dbReference type="RefSeq" id="WP_227424151.1">
    <property type="nucleotide sequence ID" value="NZ_CP071868.1"/>
</dbReference>
<keyword evidence="2" id="KW-1185">Reference proteome</keyword>
<proteinExistence type="predicted"/>
<protein>
    <submittedName>
        <fullName evidence="1">ATP-binding protein</fullName>
    </submittedName>
</protein>
<organism evidence="1 2">
    <name type="scientific">Pengzhenrongella sicca</name>
    <dbReference type="NCBI Taxonomy" id="2819238"/>
    <lineage>
        <taxon>Bacteria</taxon>
        <taxon>Bacillati</taxon>
        <taxon>Actinomycetota</taxon>
        <taxon>Actinomycetes</taxon>
        <taxon>Micrococcales</taxon>
        <taxon>Pengzhenrongella</taxon>
    </lineage>
</organism>
<dbReference type="KEGG" id="psic:J4E96_02075"/>
<dbReference type="Proteomes" id="UP000663937">
    <property type="component" value="Chromosome"/>
</dbReference>
<dbReference type="AlphaFoldDB" id="A0A8A4ZFX0"/>
<dbReference type="InterPro" id="IPR036890">
    <property type="entry name" value="HATPase_C_sf"/>
</dbReference>
<dbReference type="SUPFAM" id="SSF55874">
    <property type="entry name" value="ATPase domain of HSP90 chaperone/DNA topoisomerase II/histidine kinase"/>
    <property type="match status" value="1"/>
</dbReference>
<accession>A0A8A4ZFX0</accession>
<dbReference type="NCBIfam" id="NF047352">
    <property type="entry name" value="P_loop_sacsin"/>
    <property type="match status" value="1"/>
</dbReference>
<dbReference type="GO" id="GO:0005524">
    <property type="term" value="F:ATP binding"/>
    <property type="evidence" value="ECO:0007669"/>
    <property type="project" value="UniProtKB-KW"/>
</dbReference>
<dbReference type="Gene3D" id="3.30.565.10">
    <property type="entry name" value="Histidine kinase-like ATPase, C-terminal domain"/>
    <property type="match status" value="1"/>
</dbReference>
<keyword evidence="1" id="KW-0547">Nucleotide-binding</keyword>
<reference evidence="1" key="1">
    <citation type="submission" date="2021-03" db="EMBL/GenBank/DDBJ databases">
        <title>Pengzhenrongella sicca gen. nov., sp. nov., a new member of suborder Micrococcineae isolated from High-Arctic tundra soil.</title>
        <authorList>
            <person name="Peng F."/>
        </authorList>
    </citation>
    <scope>NUCLEOTIDE SEQUENCE</scope>
    <source>
        <strain evidence="1">LRZ-2</strain>
    </source>
</reference>
<evidence type="ECO:0000313" key="1">
    <source>
        <dbReference type="EMBL" id="QTE29843.1"/>
    </source>
</evidence>
<keyword evidence="1" id="KW-0067">ATP-binding</keyword>
<evidence type="ECO:0000313" key="2">
    <source>
        <dbReference type="Proteomes" id="UP000663937"/>
    </source>
</evidence>
<gene>
    <name evidence="1" type="ORF">J4E96_02075</name>
</gene>
<name>A0A8A4ZFX0_9MICO</name>